<dbReference type="Proteomes" id="UP000198727">
    <property type="component" value="Unassembled WGS sequence"/>
</dbReference>
<evidence type="ECO:0000313" key="3">
    <source>
        <dbReference type="Proteomes" id="UP000198727"/>
    </source>
</evidence>
<dbReference type="OrthoDB" id="9785847at2"/>
<evidence type="ECO:0000259" key="1">
    <source>
        <dbReference type="Pfam" id="PF00561"/>
    </source>
</evidence>
<dbReference type="AlphaFoldDB" id="A0A1I5ZSY9"/>
<dbReference type="RefSeq" id="WP_092534826.1">
    <property type="nucleotide sequence ID" value="NZ_FOWW01000010.1"/>
</dbReference>
<dbReference type="PANTHER" id="PTHR43194">
    <property type="entry name" value="HYDROLASE ALPHA/BETA FOLD FAMILY"/>
    <property type="match status" value="1"/>
</dbReference>
<reference evidence="3" key="1">
    <citation type="submission" date="2016-10" db="EMBL/GenBank/DDBJ databases">
        <authorList>
            <person name="Varghese N."/>
            <person name="Submissions S."/>
        </authorList>
    </citation>
    <scope>NUCLEOTIDE SEQUENCE [LARGE SCALE GENOMIC DNA]</scope>
    <source>
        <strain evidence="3">CGMCC 4.5579</strain>
    </source>
</reference>
<dbReference type="PRINTS" id="PR00111">
    <property type="entry name" value="ABHYDROLASE"/>
</dbReference>
<keyword evidence="3" id="KW-1185">Reference proteome</keyword>
<feature type="domain" description="AB hydrolase-1" evidence="1">
    <location>
        <begin position="22"/>
        <end position="256"/>
    </location>
</feature>
<sequence length="269" mass="29323">MPYLELPDGTPLYYEDQGVGRPVVLIHGWTMNGTFWADTAPPLAEHNRVITVDLRGHGRSGKTSAAHTLALYAADVRHLLRALDLDDACLVGWSMGTAVILTYVRDFGCERLRSVGFVDQSPCFLDRPGWDFPLLGGYSTTDLALFAQGLRHARPSVIKPFIEACFAEPPSADVVDAIYAETTQTPTDTALAIWMDMAHADLRPVLPDVTVPALLVYGERSKVFPGDLAGWLAGRLPDARVARFAGSGHAPFAEEPEEFTATLRGFLAE</sequence>
<dbReference type="InterPro" id="IPR029058">
    <property type="entry name" value="AB_hydrolase_fold"/>
</dbReference>
<protein>
    <submittedName>
        <fullName evidence="2">Pimeloyl-ACP methyl ester carboxylesterase</fullName>
    </submittedName>
</protein>
<dbReference type="EMBL" id="FOWW01000010">
    <property type="protein sequence ID" value="SFQ59545.1"/>
    <property type="molecule type" value="Genomic_DNA"/>
</dbReference>
<dbReference type="SUPFAM" id="SSF53474">
    <property type="entry name" value="alpha/beta-Hydrolases"/>
    <property type="match status" value="1"/>
</dbReference>
<dbReference type="PANTHER" id="PTHR43194:SF2">
    <property type="entry name" value="PEROXISOMAL MEMBRANE PROTEIN LPX1"/>
    <property type="match status" value="1"/>
</dbReference>
<dbReference type="InterPro" id="IPR050228">
    <property type="entry name" value="Carboxylesterase_BioH"/>
</dbReference>
<proteinExistence type="predicted"/>
<dbReference type="GO" id="GO:0003824">
    <property type="term" value="F:catalytic activity"/>
    <property type="evidence" value="ECO:0007669"/>
    <property type="project" value="UniProtKB-ARBA"/>
</dbReference>
<name>A0A1I5ZSY9_9PSEU</name>
<dbReference type="Gene3D" id="3.40.50.1820">
    <property type="entry name" value="alpha/beta hydrolase"/>
    <property type="match status" value="1"/>
</dbReference>
<organism evidence="2 3">
    <name type="scientific">Amycolatopsis arida</name>
    <dbReference type="NCBI Taxonomy" id="587909"/>
    <lineage>
        <taxon>Bacteria</taxon>
        <taxon>Bacillati</taxon>
        <taxon>Actinomycetota</taxon>
        <taxon>Actinomycetes</taxon>
        <taxon>Pseudonocardiales</taxon>
        <taxon>Pseudonocardiaceae</taxon>
        <taxon>Amycolatopsis</taxon>
    </lineage>
</organism>
<dbReference type="STRING" id="587909.SAMN05421810_110111"/>
<dbReference type="InterPro" id="IPR000073">
    <property type="entry name" value="AB_hydrolase_1"/>
</dbReference>
<gene>
    <name evidence="2" type="ORF">SAMN05421810_110111</name>
</gene>
<dbReference type="Pfam" id="PF00561">
    <property type="entry name" value="Abhydrolase_1"/>
    <property type="match status" value="1"/>
</dbReference>
<evidence type="ECO:0000313" key="2">
    <source>
        <dbReference type="EMBL" id="SFQ59545.1"/>
    </source>
</evidence>
<accession>A0A1I5ZSY9</accession>